<accession>A0AAV7JVD0</accession>
<evidence type="ECO:0000256" key="14">
    <source>
        <dbReference type="ARBA" id="ARBA00023136"/>
    </source>
</evidence>
<keyword evidence="12 26" id="KW-1133">Transmembrane helix</keyword>
<gene>
    <name evidence="27" type="ORF">LOD99_4237</name>
</gene>
<evidence type="ECO:0000256" key="20">
    <source>
        <dbReference type="ARBA" id="ARBA00032552"/>
    </source>
</evidence>
<keyword evidence="28" id="KW-1185">Reference proteome</keyword>
<evidence type="ECO:0000256" key="15">
    <source>
        <dbReference type="ARBA" id="ARBA00023157"/>
    </source>
</evidence>
<reference evidence="27 28" key="1">
    <citation type="journal article" date="2023" name="BMC Biol.">
        <title>The compact genome of the sponge Oopsacas minuta (Hexactinellida) is lacking key metazoan core genes.</title>
        <authorList>
            <person name="Santini S."/>
            <person name="Schenkelaars Q."/>
            <person name="Jourda C."/>
            <person name="Duchesne M."/>
            <person name="Belahbib H."/>
            <person name="Rocher C."/>
            <person name="Selva M."/>
            <person name="Riesgo A."/>
            <person name="Vervoort M."/>
            <person name="Leys S.P."/>
            <person name="Kodjabachian L."/>
            <person name="Le Bivic A."/>
            <person name="Borchiellini C."/>
            <person name="Claverie J.M."/>
            <person name="Renard E."/>
        </authorList>
    </citation>
    <scope>NUCLEOTIDE SEQUENCE [LARGE SCALE GENOMIC DNA]</scope>
    <source>
        <strain evidence="27">SPO-2</strain>
    </source>
</reference>
<evidence type="ECO:0000313" key="28">
    <source>
        <dbReference type="Proteomes" id="UP001165289"/>
    </source>
</evidence>
<comment type="pathway">
    <text evidence="3">Protein modification; protein glycosylation.</text>
</comment>
<feature type="binding site" evidence="23">
    <location>
        <position position="146"/>
    </location>
    <ligand>
        <name>substrate</name>
    </ligand>
</feature>
<organism evidence="27 28">
    <name type="scientific">Oopsacas minuta</name>
    <dbReference type="NCBI Taxonomy" id="111878"/>
    <lineage>
        <taxon>Eukaryota</taxon>
        <taxon>Metazoa</taxon>
        <taxon>Porifera</taxon>
        <taxon>Hexactinellida</taxon>
        <taxon>Hexasterophora</taxon>
        <taxon>Lyssacinosida</taxon>
        <taxon>Leucopsacidae</taxon>
        <taxon>Oopsacas</taxon>
    </lineage>
</organism>
<feature type="binding site" evidence="24">
    <location>
        <position position="253"/>
    </location>
    <ligand>
        <name>Mn(2+)</name>
        <dbReference type="ChEBI" id="CHEBI:29035"/>
    </ligand>
</feature>
<feature type="disulfide bond" evidence="25">
    <location>
        <begin position="326"/>
        <end position="349"/>
    </location>
</feature>
<feature type="binding site" evidence="24">
    <location>
        <position position="366"/>
    </location>
    <ligand>
        <name>Mn(2+)</name>
        <dbReference type="ChEBI" id="CHEBI:29035"/>
    </ligand>
</feature>
<dbReference type="GO" id="GO:0006487">
    <property type="term" value="P:protein N-linked glycosylation"/>
    <property type="evidence" value="ECO:0007669"/>
    <property type="project" value="TreeGrafter"/>
</dbReference>
<evidence type="ECO:0000256" key="6">
    <source>
        <dbReference type="ARBA" id="ARBA00014817"/>
    </source>
</evidence>
<comment type="similarity">
    <text evidence="4">Belongs to the glycosyltransferase 16 (GT16) protein family.</text>
</comment>
<evidence type="ECO:0000256" key="18">
    <source>
        <dbReference type="ARBA" id="ARBA00029663"/>
    </source>
</evidence>
<evidence type="ECO:0000256" key="17">
    <source>
        <dbReference type="ARBA" id="ARBA00023211"/>
    </source>
</evidence>
<dbReference type="GO" id="GO:0008455">
    <property type="term" value="F:alpha-1,6-mannosylglycoprotein 2-beta-N-acetylglucosaminyltransferase activity"/>
    <property type="evidence" value="ECO:0007669"/>
    <property type="project" value="UniProtKB-EC"/>
</dbReference>
<keyword evidence="13" id="KW-0333">Golgi apparatus</keyword>
<feature type="binding site" evidence="23">
    <location>
        <begin position="115"/>
        <end position="119"/>
    </location>
    <ligand>
        <name>substrate</name>
    </ligand>
</feature>
<dbReference type="Proteomes" id="UP001165289">
    <property type="component" value="Unassembled WGS sequence"/>
</dbReference>
<evidence type="ECO:0000256" key="11">
    <source>
        <dbReference type="ARBA" id="ARBA00022968"/>
    </source>
</evidence>
<evidence type="ECO:0000256" key="4">
    <source>
        <dbReference type="ARBA" id="ARBA00011011"/>
    </source>
</evidence>
<evidence type="ECO:0000256" key="22">
    <source>
        <dbReference type="ARBA" id="ARBA00093257"/>
    </source>
</evidence>
<evidence type="ECO:0000256" key="21">
    <source>
        <dbReference type="ARBA" id="ARBA00032915"/>
    </source>
</evidence>
<dbReference type="PANTHER" id="PTHR12871:SF0">
    <property type="entry name" value="ALPHA-1,6-MANNOSYL-GLYCOPROTEIN 2-BETA-N-ACETYLGLUCOSAMINYLTRANSFERASE"/>
    <property type="match status" value="1"/>
</dbReference>
<evidence type="ECO:0000256" key="9">
    <source>
        <dbReference type="ARBA" id="ARBA00022692"/>
    </source>
</evidence>
<comment type="caution">
    <text evidence="27">The sequence shown here is derived from an EMBL/GenBank/DDBJ whole genome shotgun (WGS) entry which is preliminary data.</text>
</comment>
<dbReference type="EMBL" id="JAKMXF010000297">
    <property type="protein sequence ID" value="KAI6652851.1"/>
    <property type="molecule type" value="Genomic_DNA"/>
</dbReference>
<feature type="disulfide bond" evidence="25">
    <location>
        <begin position="331"/>
        <end position="435"/>
    </location>
</feature>
<keyword evidence="16" id="KW-0325">Glycoprotein</keyword>
<evidence type="ECO:0000256" key="13">
    <source>
        <dbReference type="ARBA" id="ARBA00023034"/>
    </source>
</evidence>
<proteinExistence type="inferred from homology"/>
<keyword evidence="11" id="KW-0735">Signal-anchor</keyword>
<dbReference type="SUPFAM" id="SSF53448">
    <property type="entry name" value="Nucleotide-diphospho-sugar transferases"/>
    <property type="match status" value="1"/>
</dbReference>
<name>A0AAV7JVD0_9METZ</name>
<dbReference type="Gene3D" id="3.90.550.10">
    <property type="entry name" value="Spore Coat Polysaccharide Biosynthesis Protein SpsA, Chain A"/>
    <property type="match status" value="1"/>
</dbReference>
<keyword evidence="9 26" id="KW-0812">Transmembrane</keyword>
<evidence type="ECO:0000256" key="7">
    <source>
        <dbReference type="ARBA" id="ARBA00022676"/>
    </source>
</evidence>
<evidence type="ECO:0000256" key="12">
    <source>
        <dbReference type="ARBA" id="ARBA00022989"/>
    </source>
</evidence>
<dbReference type="InterPro" id="IPR029044">
    <property type="entry name" value="Nucleotide-diphossugar_trans"/>
</dbReference>
<comment type="catalytic activity">
    <reaction evidence="22">
        <text>an N(4)-{beta-D-GlcNAc-(1-&gt;2)-alpha-D-Man-(1-&gt;3)-[alpha-D-Man-(1-&gt;6)]-beta-D-Man-(1-&gt;4)-beta-D-GlcNAc-(1-&gt;4)-beta-D-GlcNAc}-L-asparaginyl-[protein] + UDP-N-acetyl-alpha-D-glucosamine = N(4)-{beta-D-GlcNAc-(1-&gt;2)-alpha-D-Man-(1-&gt;3)-[beta-D-GlcNAc-(1-&gt;2)-alpha-D-Man-(1-&gt;6)]-beta-D-Man-(1-&gt;4)-beta-D-GlcNAc-(1-&gt;4)-beta-D-GlcNAc}-L-asparaginyl-[protein] + UDP + H(+)</text>
        <dbReference type="Rhea" id="RHEA:12941"/>
        <dbReference type="Rhea" id="RHEA-COMP:13526"/>
        <dbReference type="Rhea" id="RHEA-COMP:14369"/>
        <dbReference type="ChEBI" id="CHEBI:15378"/>
        <dbReference type="ChEBI" id="CHEBI:57705"/>
        <dbReference type="ChEBI" id="CHEBI:58223"/>
        <dbReference type="ChEBI" id="CHEBI:60615"/>
        <dbReference type="ChEBI" id="CHEBI:60651"/>
        <dbReference type="EC" id="2.4.1.143"/>
    </reaction>
</comment>
<evidence type="ECO:0000256" key="5">
    <source>
        <dbReference type="ARBA" id="ARBA00012613"/>
    </source>
</evidence>
<evidence type="ECO:0000256" key="26">
    <source>
        <dbReference type="SAM" id="Phobius"/>
    </source>
</evidence>
<feature type="disulfide bond" evidence="25">
    <location>
        <begin position="275"/>
        <end position="278"/>
    </location>
</feature>
<evidence type="ECO:0000256" key="3">
    <source>
        <dbReference type="ARBA" id="ARBA00004922"/>
    </source>
</evidence>
<dbReference type="Pfam" id="PF05060">
    <property type="entry name" value="MGAT2"/>
    <property type="match status" value="1"/>
</dbReference>
<dbReference type="EC" id="2.4.1.143" evidence="5"/>
<comment type="subcellular location">
    <subcellularLocation>
        <location evidence="2">Golgi apparatus membrane</location>
        <topology evidence="2">Single-pass type II membrane protein</topology>
    </subcellularLocation>
</comment>
<feature type="transmembrane region" description="Helical" evidence="26">
    <location>
        <begin position="9"/>
        <end position="27"/>
    </location>
</feature>
<evidence type="ECO:0000256" key="1">
    <source>
        <dbReference type="ARBA" id="ARBA00001936"/>
    </source>
</evidence>
<keyword evidence="8" id="KW-0808">Transferase</keyword>
<feature type="disulfide bond" evidence="25">
    <location>
        <begin position="188"/>
        <end position="202"/>
    </location>
</feature>
<dbReference type="GO" id="GO:0046872">
    <property type="term" value="F:metal ion binding"/>
    <property type="evidence" value="ECO:0007669"/>
    <property type="project" value="UniProtKB-KW"/>
</dbReference>
<protein>
    <recommendedName>
        <fullName evidence="6">Alpha-1,6-mannosyl-glycoprotein 2-beta-N-acetylglucosaminyltransferase</fullName>
        <ecNumber evidence="5">2.4.1.143</ecNumber>
    </recommendedName>
    <alternativeName>
        <fullName evidence="21">Beta-1,2-N-acetylglucosaminyltransferase II</fullName>
    </alternativeName>
    <alternativeName>
        <fullName evidence="20">GlcNAc-T II</fullName>
    </alternativeName>
    <alternativeName>
        <fullName evidence="19">Mannoside acetylglucosaminyltransferase 2</fullName>
    </alternativeName>
    <alternativeName>
        <fullName evidence="18">N-glycosyl-oligosaccharide-glycoprotein N-acetylglucosaminyltransferase II</fullName>
    </alternativeName>
</protein>
<sequence>MKVFWLRRELILCISISIVLTCSLLIIRRMNSTSSSVDTSNTQPDKTTIIQELVATGVIVKPQVEIITKVELIPEVKTDKPDTVINNTLSSIYAQINSQSSQLDCGFPRLVLVIQVHDRLHYLEQLLQSLKENEQIQHTLVITSHDLYVPEVHKLVTSVFYTRVIPIYYPYSQQIYKETFPGNDPKDCTKSIQREEALRIKCNNADTPDQYGNYREAKFTAIKHHWFWKIVTVFDKLKCLSDYSGQVIFLEEDHYTSPDFITTALRLEELRDEQCPECDFINMGVYKPKSVEKMHARNVEMYEWIAGDHNMGFGMDRRIWEKIKDCAGYLCSFDDYNWDWSLQAVGMFCLKKKFIVLSLTIPRIFHLGTCGVHQKSGECKPEQQAGLVKKSFLGPEYMNDDKLELVGPTDRLKTGRMPNPRGFGGWGDKRDHNLCIRYLRDGFPISKIDILK</sequence>
<evidence type="ECO:0000256" key="23">
    <source>
        <dbReference type="PIRSR" id="PIRSR607754-1"/>
    </source>
</evidence>
<keyword evidence="10 24" id="KW-0479">Metal-binding</keyword>
<evidence type="ECO:0000256" key="25">
    <source>
        <dbReference type="PIRSR" id="PIRSR607754-3"/>
    </source>
</evidence>
<evidence type="ECO:0000256" key="2">
    <source>
        <dbReference type="ARBA" id="ARBA00004323"/>
    </source>
</evidence>
<dbReference type="GO" id="GO:0000139">
    <property type="term" value="C:Golgi membrane"/>
    <property type="evidence" value="ECO:0007669"/>
    <property type="project" value="UniProtKB-SubCell"/>
</dbReference>
<dbReference type="PANTHER" id="PTHR12871">
    <property type="entry name" value="BETA-1,2-N-ACETYLGLUCOSAMINYLTRANSFERASE II"/>
    <property type="match status" value="1"/>
</dbReference>
<evidence type="ECO:0000256" key="24">
    <source>
        <dbReference type="PIRSR" id="PIRSR607754-2"/>
    </source>
</evidence>
<evidence type="ECO:0000256" key="8">
    <source>
        <dbReference type="ARBA" id="ARBA00022679"/>
    </source>
</evidence>
<dbReference type="AlphaFoldDB" id="A0AAV7JVD0"/>
<comment type="cofactor">
    <cofactor evidence="1 24">
        <name>Mn(2+)</name>
        <dbReference type="ChEBI" id="CHEBI:29035"/>
    </cofactor>
</comment>
<dbReference type="GO" id="GO:0009312">
    <property type="term" value="P:oligosaccharide biosynthetic process"/>
    <property type="evidence" value="ECO:0007669"/>
    <property type="project" value="InterPro"/>
</dbReference>
<dbReference type="GO" id="GO:0005795">
    <property type="term" value="C:Golgi stack"/>
    <property type="evidence" value="ECO:0007669"/>
    <property type="project" value="InterPro"/>
</dbReference>
<dbReference type="InterPro" id="IPR007754">
    <property type="entry name" value="GlcNAc_II"/>
</dbReference>
<keyword evidence="15 25" id="KW-1015">Disulfide bond</keyword>
<keyword evidence="14 26" id="KW-0472">Membrane</keyword>
<evidence type="ECO:0000256" key="16">
    <source>
        <dbReference type="ARBA" id="ARBA00023180"/>
    </source>
</evidence>
<keyword evidence="17 24" id="KW-0464">Manganese</keyword>
<keyword evidence="7" id="KW-0328">Glycosyltransferase</keyword>
<evidence type="ECO:0000313" key="27">
    <source>
        <dbReference type="EMBL" id="KAI6652851.1"/>
    </source>
</evidence>
<evidence type="ECO:0000256" key="10">
    <source>
        <dbReference type="ARBA" id="ARBA00022723"/>
    </source>
</evidence>
<evidence type="ECO:0000256" key="19">
    <source>
        <dbReference type="ARBA" id="ARBA00031203"/>
    </source>
</evidence>